<accession>A0ABS8PA57</accession>
<comment type="caution">
    <text evidence="7">The sequence shown here is derived from an EMBL/GenBank/DDBJ whole genome shotgun (WGS) entry which is preliminary data.</text>
</comment>
<dbReference type="InterPro" id="IPR016166">
    <property type="entry name" value="FAD-bd_PCMH"/>
</dbReference>
<dbReference type="PROSITE" id="PS51387">
    <property type="entry name" value="FAD_PCMH"/>
    <property type="match status" value="1"/>
</dbReference>
<dbReference type="PROSITE" id="PS00862">
    <property type="entry name" value="OX2_COVAL_FAD"/>
    <property type="match status" value="1"/>
</dbReference>
<dbReference type="InterPro" id="IPR006093">
    <property type="entry name" value="Oxy_OxRdtase_FAD_BS"/>
</dbReference>
<dbReference type="Pfam" id="PF08031">
    <property type="entry name" value="BBE"/>
    <property type="match status" value="1"/>
</dbReference>
<dbReference type="Gene3D" id="3.30.465.10">
    <property type="match status" value="1"/>
</dbReference>
<comment type="similarity">
    <text evidence="2">Belongs to the oxygen-dependent FAD-linked oxidoreductase family.</text>
</comment>
<evidence type="ECO:0000256" key="3">
    <source>
        <dbReference type="ARBA" id="ARBA00022630"/>
    </source>
</evidence>
<dbReference type="InterPro" id="IPR016167">
    <property type="entry name" value="FAD-bd_PCMH_sub1"/>
</dbReference>
<dbReference type="InterPro" id="IPR012951">
    <property type="entry name" value="BBE"/>
</dbReference>
<dbReference type="InterPro" id="IPR016169">
    <property type="entry name" value="FAD-bd_PCMH_sub2"/>
</dbReference>
<protein>
    <submittedName>
        <fullName evidence="7">FAD-binding oxidoreductase</fullName>
    </submittedName>
</protein>
<dbReference type="InterPro" id="IPR050416">
    <property type="entry name" value="FAD-linked_Oxidoreductase"/>
</dbReference>
<gene>
    <name evidence="7" type="ORF">LQ327_17470</name>
</gene>
<dbReference type="InterPro" id="IPR006094">
    <property type="entry name" value="Oxid_FAD_bind_N"/>
</dbReference>
<keyword evidence="4" id="KW-0274">FAD</keyword>
<comment type="cofactor">
    <cofactor evidence="1">
        <name>FAD</name>
        <dbReference type="ChEBI" id="CHEBI:57692"/>
    </cofactor>
</comment>
<dbReference type="InterPro" id="IPR036318">
    <property type="entry name" value="FAD-bd_PCMH-like_sf"/>
</dbReference>
<evidence type="ECO:0000256" key="5">
    <source>
        <dbReference type="ARBA" id="ARBA00023002"/>
    </source>
</evidence>
<keyword evidence="5" id="KW-0560">Oxidoreductase</keyword>
<dbReference type="Gene3D" id="3.30.43.10">
    <property type="entry name" value="Uridine Diphospho-n-acetylenolpyruvylglucosamine Reductase, domain 2"/>
    <property type="match status" value="1"/>
</dbReference>
<name>A0ABS8PA57_9PSEU</name>
<dbReference type="EMBL" id="JAJNDB010000003">
    <property type="protein sequence ID" value="MCD2195160.1"/>
    <property type="molecule type" value="Genomic_DNA"/>
</dbReference>
<reference evidence="7 8" key="1">
    <citation type="submission" date="2021-11" db="EMBL/GenBank/DDBJ databases">
        <title>Draft genome sequence of Actinomycetospora sp. SF1 isolated from the rhizosphere soil.</title>
        <authorList>
            <person name="Duangmal K."/>
            <person name="Chantavorakit T."/>
        </authorList>
    </citation>
    <scope>NUCLEOTIDE SEQUENCE [LARGE SCALE GENOMIC DNA]</scope>
    <source>
        <strain evidence="7 8">TBRC 5722</strain>
    </source>
</reference>
<keyword evidence="8" id="KW-1185">Reference proteome</keyword>
<evidence type="ECO:0000313" key="7">
    <source>
        <dbReference type="EMBL" id="MCD2195160.1"/>
    </source>
</evidence>
<dbReference type="PANTHER" id="PTHR42973:SF39">
    <property type="entry name" value="FAD-BINDING PCMH-TYPE DOMAIN-CONTAINING PROTEIN"/>
    <property type="match status" value="1"/>
</dbReference>
<evidence type="ECO:0000256" key="1">
    <source>
        <dbReference type="ARBA" id="ARBA00001974"/>
    </source>
</evidence>
<proteinExistence type="inferred from homology"/>
<sequence>MSTSVSLEPPPDFPTTVLRAGDPGYESARSVFNAMIDRRPAAIVRCRDADDVARGIALAREHDLVLSVRGGGHNVAGSAVCDGGVMLDLSAMRTVDVDPDTRTAVAGPGCLLGDLDEATQQVGLATPLGVMSGTGIAGLTLGGGLGWLNGRHGLTCDNLIGAEIVTAGGEIRRVDAEHHPDLLWGLRGGGGNFGVVTAFTYRLHPVGPVLAGGLSWPWSAVRDVLRFHDELLAAAPDELATAVSFTRDPEVGPVVSIGVCWCGDLAEGERVLSPLRSFARPVVDTVGPTSFTAWQCGPDAGYPRGRRHYWKSGYLRELTDDVVGTLADLVPTMPSTASGIGMQAFRGAAARVPADATAFPHRVRQYDLLLLGQWDRADADERNIAWGRRAHDALAPHLADAVYVNNLGAEGPDRVRAAYGANHDRLAALKRSWDPDNVFRVNQNIAPAPFSSSEDR</sequence>
<feature type="domain" description="FAD-binding PCMH-type" evidence="6">
    <location>
        <begin position="36"/>
        <end position="206"/>
    </location>
</feature>
<organism evidence="7 8">
    <name type="scientific">Actinomycetospora endophytica</name>
    <dbReference type="NCBI Taxonomy" id="2291215"/>
    <lineage>
        <taxon>Bacteria</taxon>
        <taxon>Bacillati</taxon>
        <taxon>Actinomycetota</taxon>
        <taxon>Actinomycetes</taxon>
        <taxon>Pseudonocardiales</taxon>
        <taxon>Pseudonocardiaceae</taxon>
        <taxon>Actinomycetospora</taxon>
    </lineage>
</organism>
<evidence type="ECO:0000313" key="8">
    <source>
        <dbReference type="Proteomes" id="UP001199469"/>
    </source>
</evidence>
<keyword evidence="3" id="KW-0285">Flavoprotein</keyword>
<evidence type="ECO:0000259" key="6">
    <source>
        <dbReference type="PROSITE" id="PS51387"/>
    </source>
</evidence>
<dbReference type="Proteomes" id="UP001199469">
    <property type="component" value="Unassembled WGS sequence"/>
</dbReference>
<evidence type="ECO:0000256" key="4">
    <source>
        <dbReference type="ARBA" id="ARBA00022827"/>
    </source>
</evidence>
<evidence type="ECO:0000256" key="2">
    <source>
        <dbReference type="ARBA" id="ARBA00005466"/>
    </source>
</evidence>
<dbReference type="PANTHER" id="PTHR42973">
    <property type="entry name" value="BINDING OXIDOREDUCTASE, PUTATIVE (AFU_ORTHOLOGUE AFUA_1G17690)-RELATED"/>
    <property type="match status" value="1"/>
</dbReference>
<dbReference type="RefSeq" id="WP_230735930.1">
    <property type="nucleotide sequence ID" value="NZ_JAJNDB010000003.1"/>
</dbReference>
<dbReference type="SUPFAM" id="SSF56176">
    <property type="entry name" value="FAD-binding/transporter-associated domain-like"/>
    <property type="match status" value="1"/>
</dbReference>
<dbReference type="Gene3D" id="3.40.462.20">
    <property type="match status" value="1"/>
</dbReference>
<dbReference type="Pfam" id="PF01565">
    <property type="entry name" value="FAD_binding_4"/>
    <property type="match status" value="1"/>
</dbReference>